<reference evidence="2 3" key="1">
    <citation type="submission" date="2018-09" db="EMBL/GenBank/DDBJ databases">
        <authorList>
            <person name="Zhu H."/>
        </authorList>
    </citation>
    <scope>NUCLEOTIDE SEQUENCE [LARGE SCALE GENOMIC DNA]</scope>
    <source>
        <strain evidence="2 3">K2R01-6</strain>
    </source>
</reference>
<dbReference type="InterPro" id="IPR038740">
    <property type="entry name" value="BioF2-like_GNAT_dom"/>
</dbReference>
<feature type="domain" description="BioF2-like acetyltransferase" evidence="1">
    <location>
        <begin position="185"/>
        <end position="309"/>
    </location>
</feature>
<sequence length="351" mass="39133">MGDSALWVKGEYFDDFDAVEAAARGSLDRAAQPILFDRLAWFRRTWEHCPPGVRPLVARAVSEKAQCWLFLARKEDLSLTALASWYTLAFRPVFSGVADDAMKLRLLTAIAKRLRGTLKAHRITLSPVPVEDGSAKLLAVAFARAGWKVAQSPATVNWVARTTGLSFADYWKQRPGELRSTVMRKAAKTDLEIEIFQSFDEAAWQCYETIYEQSWKPEEGAPGFLRTMATDEGTAGTLRLGVAKLAGRPVAAQLWTVENGAAIIHKLAYVEDAAAHSPGTLLSAAMFEHALDRDQVSLIDYGTGDDGYKANWMDDARALEHLEMFNPRTIAGWFGWIRARLRNLVRGRRVD</sequence>
<proteinExistence type="predicted"/>
<evidence type="ECO:0000313" key="2">
    <source>
        <dbReference type="EMBL" id="RJF91429.1"/>
    </source>
</evidence>
<dbReference type="InterPro" id="IPR016181">
    <property type="entry name" value="Acyl_CoA_acyltransferase"/>
</dbReference>
<organism evidence="2 3">
    <name type="scientific">Sphingomonas cavernae</name>
    <dbReference type="NCBI Taxonomy" id="2320861"/>
    <lineage>
        <taxon>Bacteria</taxon>
        <taxon>Pseudomonadati</taxon>
        <taxon>Pseudomonadota</taxon>
        <taxon>Alphaproteobacteria</taxon>
        <taxon>Sphingomonadales</taxon>
        <taxon>Sphingomonadaceae</taxon>
        <taxon>Sphingomonas</taxon>
    </lineage>
</organism>
<dbReference type="Proteomes" id="UP000286100">
    <property type="component" value="Unassembled WGS sequence"/>
</dbReference>
<keyword evidence="2" id="KW-0808">Transferase</keyword>
<comment type="caution">
    <text evidence="2">The sequence shown here is derived from an EMBL/GenBank/DDBJ whole genome shotgun (WGS) entry which is preliminary data.</text>
</comment>
<name>A0A418WN44_9SPHN</name>
<dbReference type="AlphaFoldDB" id="A0A418WN44"/>
<dbReference type="GO" id="GO:0016740">
    <property type="term" value="F:transferase activity"/>
    <property type="evidence" value="ECO:0007669"/>
    <property type="project" value="UniProtKB-KW"/>
</dbReference>
<dbReference type="SUPFAM" id="SSF55729">
    <property type="entry name" value="Acyl-CoA N-acyltransferases (Nat)"/>
    <property type="match status" value="1"/>
</dbReference>
<dbReference type="Pfam" id="PF13480">
    <property type="entry name" value="Acetyltransf_6"/>
    <property type="match status" value="1"/>
</dbReference>
<gene>
    <name evidence="2" type="ORF">D3876_15160</name>
</gene>
<keyword evidence="3" id="KW-1185">Reference proteome</keyword>
<dbReference type="Gene3D" id="3.40.630.30">
    <property type="match status" value="1"/>
</dbReference>
<protein>
    <submittedName>
        <fullName evidence="2">GNAT family N-acetyltransferase</fullName>
    </submittedName>
</protein>
<dbReference type="OrthoDB" id="8334427at2"/>
<evidence type="ECO:0000259" key="1">
    <source>
        <dbReference type="Pfam" id="PF13480"/>
    </source>
</evidence>
<accession>A0A418WN44</accession>
<evidence type="ECO:0000313" key="3">
    <source>
        <dbReference type="Proteomes" id="UP000286100"/>
    </source>
</evidence>
<dbReference type="EMBL" id="QYUM01000003">
    <property type="protein sequence ID" value="RJF91429.1"/>
    <property type="molecule type" value="Genomic_DNA"/>
</dbReference>